<proteinExistence type="predicted"/>
<name>A0AC59YG96_RANTA</name>
<reference evidence="1" key="1">
    <citation type="submission" date="2023-05" db="EMBL/GenBank/DDBJ databases">
        <authorList>
            <consortium name="ELIXIR-Norway"/>
        </authorList>
    </citation>
    <scope>NUCLEOTIDE SEQUENCE</scope>
</reference>
<evidence type="ECO:0000313" key="2">
    <source>
        <dbReference type="Proteomes" id="UP001162501"/>
    </source>
</evidence>
<gene>
    <name evidence="1" type="ORF">MRATA1EN22A_LOCUS5470</name>
</gene>
<dbReference type="Proteomes" id="UP001162501">
    <property type="component" value="Chromosome 14"/>
</dbReference>
<organism evidence="1 2">
    <name type="scientific">Rangifer tarandus platyrhynchus</name>
    <name type="common">Svalbard reindeer</name>
    <dbReference type="NCBI Taxonomy" id="3082113"/>
    <lineage>
        <taxon>Eukaryota</taxon>
        <taxon>Metazoa</taxon>
        <taxon>Chordata</taxon>
        <taxon>Craniata</taxon>
        <taxon>Vertebrata</taxon>
        <taxon>Euteleostomi</taxon>
        <taxon>Mammalia</taxon>
        <taxon>Eutheria</taxon>
        <taxon>Laurasiatheria</taxon>
        <taxon>Artiodactyla</taxon>
        <taxon>Ruminantia</taxon>
        <taxon>Pecora</taxon>
        <taxon>Cervidae</taxon>
        <taxon>Odocoileinae</taxon>
        <taxon>Rangifer</taxon>
    </lineage>
</organism>
<protein>
    <submittedName>
        <fullName evidence="1">Uncharacterized protein</fullName>
    </submittedName>
</protein>
<accession>A0AC59YG96</accession>
<evidence type="ECO:0000313" key="1">
    <source>
        <dbReference type="EMBL" id="CAM9647490.1"/>
    </source>
</evidence>
<dbReference type="EMBL" id="OX596098">
    <property type="protein sequence ID" value="CAM9647490.1"/>
    <property type="molecule type" value="Genomic_DNA"/>
</dbReference>
<reference evidence="1" key="2">
    <citation type="submission" date="2025-03" db="EMBL/GenBank/DDBJ databases">
        <authorList>
            <consortium name="ELIXIR-Norway"/>
            <consortium name="Elixir Norway"/>
        </authorList>
    </citation>
    <scope>NUCLEOTIDE SEQUENCE</scope>
</reference>
<sequence>MPARGSHAVPRNKVVCLYRHSRSFTMTGAFRGISRNASHSAELETGVHIPDHRYETVGQSQPETLSIFAVKGVRTPIHNTLECGCRSGAMAAPSLSMPASCQSPFCRGLLPSPLASTAACGRICCEMTEDFRLLPFPAPPPVAASAAR</sequence>